<comment type="caution">
    <text evidence="1">The sequence shown here is derived from an EMBL/GenBank/DDBJ whole genome shotgun (WGS) entry which is preliminary data.</text>
</comment>
<dbReference type="AlphaFoldDB" id="A0AAX2QZ35"/>
<evidence type="ECO:0000313" key="2">
    <source>
        <dbReference type="Proteomes" id="UP000294834"/>
    </source>
</evidence>
<sequence length="84" mass="10179">MGHHDKGYVYLFMCYRDRNVRFTFCGTLLALEYNGMTLYDIILSPQSSVLNRIGNFFHKTAERKNNIFHRFYLERIKLFVYLRT</sequence>
<dbReference type="Proteomes" id="UP000294834">
    <property type="component" value="Unassembled WGS sequence"/>
</dbReference>
<reference evidence="1 2" key="1">
    <citation type="journal article" date="2019" name="Nat. Microbiol.">
        <title>Genomic variation and strain-specific functional adaptation in the human gut microbiome during early life.</title>
        <authorList>
            <person name="Vatanen T."/>
            <person name="Plichta D.R."/>
            <person name="Somani J."/>
            <person name="Munch P.C."/>
            <person name="Arthur T.D."/>
            <person name="Hall A.B."/>
            <person name="Rudolf S."/>
            <person name="Oakeley E.J."/>
            <person name="Ke X."/>
            <person name="Young R.A."/>
            <person name="Haiser H.J."/>
            <person name="Kolde R."/>
            <person name="Yassour M."/>
            <person name="Luopajarvi K."/>
            <person name="Siljander H."/>
            <person name="Virtanen S.M."/>
            <person name="Ilonen J."/>
            <person name="Uibo R."/>
            <person name="Tillmann V."/>
            <person name="Mokurov S."/>
            <person name="Dorshakova N."/>
            <person name="Porter J.A."/>
            <person name="McHardy A.C."/>
            <person name="Lahdesmaki H."/>
            <person name="Vlamakis H."/>
            <person name="Huttenhower C."/>
            <person name="Knip M."/>
            <person name="Xavier R.J."/>
        </authorList>
    </citation>
    <scope>NUCLEOTIDE SEQUENCE [LARGE SCALE GENOMIC DNA]</scope>
    <source>
        <strain evidence="1 2">RJX1052</strain>
    </source>
</reference>
<accession>A0AAX2QZ35</accession>
<gene>
    <name evidence="1" type="ORF">E1J06_01150</name>
</gene>
<evidence type="ECO:0008006" key="3">
    <source>
        <dbReference type="Google" id="ProtNLM"/>
    </source>
</evidence>
<proteinExistence type="predicted"/>
<protein>
    <recommendedName>
        <fullName evidence="3">Transposase</fullName>
    </recommendedName>
</protein>
<organism evidence="1 2">
    <name type="scientific">Phocaeicola dorei</name>
    <dbReference type="NCBI Taxonomy" id="357276"/>
    <lineage>
        <taxon>Bacteria</taxon>
        <taxon>Pseudomonadati</taxon>
        <taxon>Bacteroidota</taxon>
        <taxon>Bacteroidia</taxon>
        <taxon>Bacteroidales</taxon>
        <taxon>Bacteroidaceae</taxon>
        <taxon>Phocaeicola</taxon>
    </lineage>
</organism>
<name>A0AAX2QZ35_9BACT</name>
<evidence type="ECO:0000313" key="1">
    <source>
        <dbReference type="EMBL" id="TDB06125.1"/>
    </source>
</evidence>
<dbReference type="EMBL" id="SLTX01000001">
    <property type="protein sequence ID" value="TDB06125.1"/>
    <property type="molecule type" value="Genomic_DNA"/>
</dbReference>